<keyword evidence="3" id="KW-0862">Zinc</keyword>
<keyword evidence="1" id="KW-0479">Metal-binding</keyword>
<dbReference type="PROSITE" id="PS51133">
    <property type="entry name" value="ZF_TFIIS_2"/>
    <property type="match status" value="1"/>
</dbReference>
<dbReference type="Pfam" id="PF01096">
    <property type="entry name" value="Zn_ribbon_TFIIS"/>
    <property type="match status" value="1"/>
</dbReference>
<sequence>MTTENNPPGSTNTATTAFEDFEFHCEVSLNSFVKKDHNRKTIAKILWRTANKDPDYANYLCFEVLADYYCSFKLHDSLQTIKAKKIGWNHSNFEALEQKQKEYDDFLVNPPQVEEGVIECKCGSKKTFSFSKQTRRADESATVFVRCSDCGKTFRM</sequence>
<keyword evidence="2" id="KW-0863">Zinc-finger</keyword>
<dbReference type="GO" id="GO:0006351">
    <property type="term" value="P:DNA-templated transcription"/>
    <property type="evidence" value="ECO:0007669"/>
    <property type="project" value="InterPro"/>
</dbReference>
<reference evidence="5" key="1">
    <citation type="journal article" date="2020" name="Nature">
        <title>Giant virus diversity and host interactions through global metagenomics.</title>
        <authorList>
            <person name="Schulz F."/>
            <person name="Roux S."/>
            <person name="Paez-Espino D."/>
            <person name="Jungbluth S."/>
            <person name="Walsh D.A."/>
            <person name="Denef V.J."/>
            <person name="McMahon K.D."/>
            <person name="Konstantinidis K.T."/>
            <person name="Eloe-Fadrosh E.A."/>
            <person name="Kyrpides N.C."/>
            <person name="Woyke T."/>
        </authorList>
    </citation>
    <scope>NUCLEOTIDE SEQUENCE</scope>
    <source>
        <strain evidence="5">GVMAG-S-1101169-75</strain>
    </source>
</reference>
<dbReference type="Gene3D" id="2.20.25.10">
    <property type="match status" value="1"/>
</dbReference>
<evidence type="ECO:0000256" key="3">
    <source>
        <dbReference type="ARBA" id="ARBA00022833"/>
    </source>
</evidence>
<feature type="domain" description="TFIIS-type" evidence="4">
    <location>
        <begin position="116"/>
        <end position="155"/>
    </location>
</feature>
<organism evidence="5">
    <name type="scientific">viral metagenome</name>
    <dbReference type="NCBI Taxonomy" id="1070528"/>
    <lineage>
        <taxon>unclassified sequences</taxon>
        <taxon>metagenomes</taxon>
        <taxon>organismal metagenomes</taxon>
    </lineage>
</organism>
<dbReference type="AlphaFoldDB" id="A0A6C0K437"/>
<evidence type="ECO:0000256" key="1">
    <source>
        <dbReference type="ARBA" id="ARBA00022723"/>
    </source>
</evidence>
<dbReference type="EMBL" id="MN740786">
    <property type="protein sequence ID" value="QHU11570.1"/>
    <property type="molecule type" value="Genomic_DNA"/>
</dbReference>
<accession>A0A6C0K437</accession>
<dbReference type="GO" id="GO:0008270">
    <property type="term" value="F:zinc ion binding"/>
    <property type="evidence" value="ECO:0007669"/>
    <property type="project" value="UniProtKB-KW"/>
</dbReference>
<dbReference type="GO" id="GO:0003676">
    <property type="term" value="F:nucleic acid binding"/>
    <property type="evidence" value="ECO:0007669"/>
    <property type="project" value="InterPro"/>
</dbReference>
<evidence type="ECO:0000256" key="2">
    <source>
        <dbReference type="ARBA" id="ARBA00022771"/>
    </source>
</evidence>
<protein>
    <recommendedName>
        <fullName evidence="4">TFIIS-type domain-containing protein</fullName>
    </recommendedName>
</protein>
<dbReference type="SUPFAM" id="SSF57783">
    <property type="entry name" value="Zinc beta-ribbon"/>
    <property type="match status" value="1"/>
</dbReference>
<evidence type="ECO:0000259" key="4">
    <source>
        <dbReference type="PROSITE" id="PS51133"/>
    </source>
</evidence>
<dbReference type="InterPro" id="IPR001222">
    <property type="entry name" value="Znf_TFIIS"/>
</dbReference>
<dbReference type="SMART" id="SM00440">
    <property type="entry name" value="ZnF_C2C2"/>
    <property type="match status" value="1"/>
</dbReference>
<proteinExistence type="predicted"/>
<name>A0A6C0K437_9ZZZZ</name>
<evidence type="ECO:0000313" key="5">
    <source>
        <dbReference type="EMBL" id="QHU11570.1"/>
    </source>
</evidence>